<dbReference type="AlphaFoldDB" id="A0A7J7J809"/>
<comment type="caution">
    <text evidence="9">The sequence shown here is derived from an EMBL/GenBank/DDBJ whole genome shotgun (WGS) entry which is preliminary data.</text>
</comment>
<organism evidence="9 10">
    <name type="scientific">Bugula neritina</name>
    <name type="common">Brown bryozoan</name>
    <name type="synonym">Sertularia neritina</name>
    <dbReference type="NCBI Taxonomy" id="10212"/>
    <lineage>
        <taxon>Eukaryota</taxon>
        <taxon>Metazoa</taxon>
        <taxon>Spiralia</taxon>
        <taxon>Lophotrochozoa</taxon>
        <taxon>Bryozoa</taxon>
        <taxon>Gymnolaemata</taxon>
        <taxon>Cheilostomatida</taxon>
        <taxon>Flustrina</taxon>
        <taxon>Buguloidea</taxon>
        <taxon>Bugulidae</taxon>
        <taxon>Bugula</taxon>
    </lineage>
</organism>
<dbReference type="PANTHER" id="PTHR21212:SF0">
    <property type="entry name" value="SEIPIN"/>
    <property type="match status" value="1"/>
</dbReference>
<evidence type="ECO:0000256" key="3">
    <source>
        <dbReference type="ARBA" id="ARBA00022692"/>
    </source>
</evidence>
<keyword evidence="10" id="KW-1185">Reference proteome</keyword>
<dbReference type="Pfam" id="PF06775">
    <property type="entry name" value="Seipin"/>
    <property type="match status" value="1"/>
</dbReference>
<comment type="subcellular location">
    <subcellularLocation>
        <location evidence="1">Endoplasmic reticulum membrane</location>
        <topology evidence="1">Multi-pass membrane protein</topology>
    </subcellularLocation>
</comment>
<keyword evidence="7 8" id="KW-0472">Membrane</keyword>
<evidence type="ECO:0000256" key="6">
    <source>
        <dbReference type="ARBA" id="ARBA00023098"/>
    </source>
</evidence>
<name>A0A7J7J809_BUGNE</name>
<dbReference type="Proteomes" id="UP000593567">
    <property type="component" value="Unassembled WGS sequence"/>
</dbReference>
<proteinExistence type="predicted"/>
<dbReference type="GO" id="GO:0005789">
    <property type="term" value="C:endoplasmic reticulum membrane"/>
    <property type="evidence" value="ECO:0007669"/>
    <property type="project" value="UniProtKB-SubCell"/>
</dbReference>
<dbReference type="PANTHER" id="PTHR21212">
    <property type="entry name" value="BERNARDINELLI-SEIP CONGENITAL LIPODYSTROPHY 2 HOMOLOG BSCL2 PROTEIN"/>
    <property type="match status" value="1"/>
</dbReference>
<keyword evidence="3 8" id="KW-0812">Transmembrane</keyword>
<reference evidence="9" key="1">
    <citation type="submission" date="2020-06" db="EMBL/GenBank/DDBJ databases">
        <title>Draft genome of Bugula neritina, a colonial animal packing powerful symbionts and potential medicines.</title>
        <authorList>
            <person name="Rayko M."/>
        </authorList>
    </citation>
    <scope>NUCLEOTIDE SEQUENCE [LARGE SCALE GENOMIC DNA]</scope>
    <source>
        <strain evidence="9">Kwan_BN1</strain>
    </source>
</reference>
<sequence>MSSDSTLQTLPDEGGGGTLSQYYKNLRGWFTKDRATVITWNATIIIILITLVSIIAAFIYGTFYYVYIPQTSLVRQLYFQKSQVVKDRVDVDGSTMKVVVEGLHTEVVLGDLQHFLRPGQSYNVELELDMPDSDVNQMAGTFMVSALFYDNKNALLTSSSRLLMLKYRSWLLKILDTLFYAPLYLLDFL</sequence>
<dbReference type="EMBL" id="VXIV02002861">
    <property type="protein sequence ID" value="KAF6022360.1"/>
    <property type="molecule type" value="Genomic_DNA"/>
</dbReference>
<evidence type="ECO:0000313" key="9">
    <source>
        <dbReference type="EMBL" id="KAF6022360.1"/>
    </source>
</evidence>
<evidence type="ECO:0000256" key="8">
    <source>
        <dbReference type="SAM" id="Phobius"/>
    </source>
</evidence>
<evidence type="ECO:0000256" key="2">
    <source>
        <dbReference type="ARBA" id="ARBA00022064"/>
    </source>
</evidence>
<evidence type="ECO:0000256" key="7">
    <source>
        <dbReference type="ARBA" id="ARBA00023136"/>
    </source>
</evidence>
<evidence type="ECO:0000256" key="5">
    <source>
        <dbReference type="ARBA" id="ARBA00022989"/>
    </source>
</evidence>
<evidence type="ECO:0000313" key="10">
    <source>
        <dbReference type="Proteomes" id="UP000593567"/>
    </source>
</evidence>
<dbReference type="OrthoDB" id="3990054at2759"/>
<dbReference type="CDD" id="cd23995">
    <property type="entry name" value="Seipin_BSCL2_like"/>
    <property type="match status" value="1"/>
</dbReference>
<keyword evidence="5 8" id="KW-1133">Transmembrane helix</keyword>
<keyword evidence="6" id="KW-0443">Lipid metabolism</keyword>
<keyword evidence="4" id="KW-0256">Endoplasmic reticulum</keyword>
<protein>
    <recommendedName>
        <fullName evidence="2">Seipin</fullName>
    </recommendedName>
</protein>
<evidence type="ECO:0000256" key="1">
    <source>
        <dbReference type="ARBA" id="ARBA00004477"/>
    </source>
</evidence>
<gene>
    <name evidence="9" type="ORF">EB796_019330</name>
</gene>
<dbReference type="GO" id="GO:0006629">
    <property type="term" value="P:lipid metabolic process"/>
    <property type="evidence" value="ECO:0007669"/>
    <property type="project" value="UniProtKB-KW"/>
</dbReference>
<dbReference type="InterPro" id="IPR009617">
    <property type="entry name" value="Seipin"/>
</dbReference>
<accession>A0A7J7J809</accession>
<feature type="transmembrane region" description="Helical" evidence="8">
    <location>
        <begin position="38"/>
        <end position="67"/>
    </location>
</feature>
<dbReference type="GO" id="GO:0140042">
    <property type="term" value="P:lipid droplet formation"/>
    <property type="evidence" value="ECO:0007669"/>
    <property type="project" value="UniProtKB-ARBA"/>
</dbReference>
<evidence type="ECO:0000256" key="4">
    <source>
        <dbReference type="ARBA" id="ARBA00022824"/>
    </source>
</evidence>